<evidence type="ECO:0000313" key="12">
    <source>
        <dbReference type="EMBL" id="MBA4542828.1"/>
    </source>
</evidence>
<dbReference type="GO" id="GO:0015031">
    <property type="term" value="P:protein transport"/>
    <property type="evidence" value="ECO:0007669"/>
    <property type="project" value="UniProtKB-KW"/>
</dbReference>
<evidence type="ECO:0000256" key="8">
    <source>
        <dbReference type="ARBA" id="ARBA00023186"/>
    </source>
</evidence>
<dbReference type="CDD" id="cd20070">
    <property type="entry name" value="5TM_YidC_Alb3"/>
    <property type="match status" value="1"/>
</dbReference>
<evidence type="ECO:0000256" key="3">
    <source>
        <dbReference type="ARBA" id="ARBA00022475"/>
    </source>
</evidence>
<feature type="transmembrane region" description="Helical" evidence="10">
    <location>
        <begin position="96"/>
        <end position="117"/>
    </location>
</feature>
<feature type="transmembrane region" description="Helical" evidence="10">
    <location>
        <begin position="137"/>
        <end position="153"/>
    </location>
</feature>
<evidence type="ECO:0000313" key="13">
    <source>
        <dbReference type="Proteomes" id="UP000530514"/>
    </source>
</evidence>
<keyword evidence="13" id="KW-1185">Reference proteome</keyword>
<evidence type="ECO:0000259" key="11">
    <source>
        <dbReference type="Pfam" id="PF02096"/>
    </source>
</evidence>
<dbReference type="GO" id="GO:0032977">
    <property type="term" value="F:membrane insertase activity"/>
    <property type="evidence" value="ECO:0007669"/>
    <property type="project" value="InterPro"/>
</dbReference>
<dbReference type="AlphaFoldDB" id="A0A7W1XA79"/>
<dbReference type="InterPro" id="IPR028055">
    <property type="entry name" value="YidC/Oxa/ALB_C"/>
</dbReference>
<evidence type="ECO:0000256" key="4">
    <source>
        <dbReference type="ARBA" id="ARBA00022692"/>
    </source>
</evidence>
<keyword evidence="2" id="KW-0813">Transport</keyword>
<dbReference type="InterPro" id="IPR001708">
    <property type="entry name" value="YidC/ALB3/OXA1/COX18"/>
</dbReference>
<dbReference type="GO" id="GO:0005886">
    <property type="term" value="C:plasma membrane"/>
    <property type="evidence" value="ECO:0007669"/>
    <property type="project" value="UniProtKB-SubCell"/>
</dbReference>
<evidence type="ECO:0000256" key="2">
    <source>
        <dbReference type="ARBA" id="ARBA00022448"/>
    </source>
</evidence>
<evidence type="ECO:0000256" key="9">
    <source>
        <dbReference type="RuleBase" id="RU003945"/>
    </source>
</evidence>
<proteinExistence type="inferred from homology"/>
<comment type="similarity">
    <text evidence="9">Belongs to the OXA1/ALB3/YidC family.</text>
</comment>
<evidence type="ECO:0000256" key="5">
    <source>
        <dbReference type="ARBA" id="ARBA00022927"/>
    </source>
</evidence>
<dbReference type="InterPro" id="IPR047196">
    <property type="entry name" value="YidC_ALB_C"/>
</dbReference>
<organism evidence="12 13">
    <name type="scientific">Thermoactinomyces daqus</name>
    <dbReference type="NCBI Taxonomy" id="1329516"/>
    <lineage>
        <taxon>Bacteria</taxon>
        <taxon>Bacillati</taxon>
        <taxon>Bacillota</taxon>
        <taxon>Bacilli</taxon>
        <taxon>Bacillales</taxon>
        <taxon>Thermoactinomycetaceae</taxon>
        <taxon>Thermoactinomyces</taxon>
    </lineage>
</organism>
<dbReference type="PANTHER" id="PTHR12428:SF65">
    <property type="entry name" value="CYTOCHROME C OXIDASE ASSEMBLY PROTEIN COX18, MITOCHONDRIAL"/>
    <property type="match status" value="1"/>
</dbReference>
<feature type="domain" description="Membrane insertase YidC/Oxa/ALB C-terminal" evidence="11">
    <location>
        <begin position="28"/>
        <end position="207"/>
    </location>
</feature>
<dbReference type="OrthoDB" id="2380676at2"/>
<feature type="transmembrane region" description="Helical" evidence="10">
    <location>
        <begin position="28"/>
        <end position="48"/>
    </location>
</feature>
<dbReference type="Proteomes" id="UP000530514">
    <property type="component" value="Unassembled WGS sequence"/>
</dbReference>
<evidence type="ECO:0000256" key="10">
    <source>
        <dbReference type="SAM" id="Phobius"/>
    </source>
</evidence>
<dbReference type="NCBIfam" id="TIGR03592">
    <property type="entry name" value="yidC_oxa1_cterm"/>
    <property type="match status" value="1"/>
</dbReference>
<dbReference type="Pfam" id="PF02096">
    <property type="entry name" value="60KD_IMP"/>
    <property type="match status" value="1"/>
</dbReference>
<evidence type="ECO:0000256" key="7">
    <source>
        <dbReference type="ARBA" id="ARBA00023136"/>
    </source>
</evidence>
<comment type="subcellular location">
    <subcellularLocation>
        <location evidence="1">Cell membrane</location>
        <topology evidence="1">Multi-pass membrane protein</topology>
    </subcellularLocation>
    <subcellularLocation>
        <location evidence="9">Membrane</location>
        <topology evidence="9">Multi-pass membrane protein</topology>
    </subcellularLocation>
</comment>
<reference evidence="12 13" key="1">
    <citation type="submission" date="2020-07" db="EMBL/GenBank/DDBJ databases">
        <authorList>
            <person name="Feng H."/>
        </authorList>
    </citation>
    <scope>NUCLEOTIDE SEQUENCE [LARGE SCALE GENOMIC DNA]</scope>
    <source>
        <strain evidence="13">s-11</strain>
    </source>
</reference>
<accession>A0A7W1XA79</accession>
<evidence type="ECO:0000256" key="1">
    <source>
        <dbReference type="ARBA" id="ARBA00004651"/>
    </source>
</evidence>
<comment type="caution">
    <text evidence="12">The sequence shown here is derived from an EMBL/GenBank/DDBJ whole genome shotgun (WGS) entry which is preliminary data.</text>
</comment>
<dbReference type="RefSeq" id="WP_033100077.1">
    <property type="nucleotide sequence ID" value="NZ_JACEIP010000009.1"/>
</dbReference>
<feature type="transmembrane region" description="Helical" evidence="10">
    <location>
        <begin position="174"/>
        <end position="196"/>
    </location>
</feature>
<keyword evidence="4 9" id="KW-0812">Transmembrane</keyword>
<keyword evidence="8" id="KW-0143">Chaperone</keyword>
<keyword evidence="3" id="KW-1003">Cell membrane</keyword>
<keyword evidence="6 10" id="KW-1133">Transmembrane helix</keyword>
<name>A0A7W1XA79_9BACL</name>
<gene>
    <name evidence="12" type="ORF">H1164_07925</name>
</gene>
<keyword evidence="5" id="KW-0653">Protein transport</keyword>
<dbReference type="GO" id="GO:0051205">
    <property type="term" value="P:protein insertion into membrane"/>
    <property type="evidence" value="ECO:0007669"/>
    <property type="project" value="TreeGrafter"/>
</dbReference>
<dbReference type="PANTHER" id="PTHR12428">
    <property type="entry name" value="OXA1"/>
    <property type="match status" value="1"/>
</dbReference>
<keyword evidence="7 10" id="KW-0472">Membrane</keyword>
<sequence length="227" mass="25376">MTNWTIIQKLAHLLQPAFDQLYQWLGDWGLALIFFTLLVRVCLIPVSLRTARLMASQFVFSRKAAELQKTWTGSKEELSGEIANLMQKHKFNPFSMLLNALLQSPILVAVFAVFSHLGAQASSVLVPWVDSIGLRDPWHLLPLIIALLTGLASRVSLIPREYTPNVNGQAKMNFFLMAGIALFILWSAPVATALYYGTSSLWGVLERKALSRYTRKLIEAQTEVSTG</sequence>
<protein>
    <submittedName>
        <fullName evidence="12">Membrane protein insertase YidC</fullName>
    </submittedName>
</protein>
<evidence type="ECO:0000256" key="6">
    <source>
        <dbReference type="ARBA" id="ARBA00022989"/>
    </source>
</evidence>
<dbReference type="EMBL" id="JACEIP010000009">
    <property type="protein sequence ID" value="MBA4542828.1"/>
    <property type="molecule type" value="Genomic_DNA"/>
</dbReference>